<protein>
    <submittedName>
        <fullName evidence="1">Structural protein</fullName>
    </submittedName>
</protein>
<dbReference type="EMBL" id="BK016017">
    <property type="protein sequence ID" value="DAF89773.1"/>
    <property type="molecule type" value="Genomic_DNA"/>
</dbReference>
<reference evidence="1" key="1">
    <citation type="journal article" date="2021" name="Proc. Natl. Acad. Sci. U.S.A.">
        <title>A Catalog of Tens of Thousands of Viruses from Human Metagenomes Reveals Hidden Associations with Chronic Diseases.</title>
        <authorList>
            <person name="Tisza M.J."/>
            <person name="Buck C.B."/>
        </authorList>
    </citation>
    <scope>NUCLEOTIDE SEQUENCE</scope>
    <source>
        <strain evidence="1">CteLh2</strain>
    </source>
</reference>
<evidence type="ECO:0000313" key="1">
    <source>
        <dbReference type="EMBL" id="DAF89773.1"/>
    </source>
</evidence>
<sequence length="262" mass="29876">MITRKENPFLLDKYMETSTAEVIAINRTTGEEIFLSTLESHELTHDQEEELIKGGIWNDTLATINKNKTIKFKVTDPVARMDVQMKKLGADIKTGSVMAWHFDRPYPVEDSSSSKIVNLTETPFDTKEVCVYNTKTKKMLQPTTDYTISGKVITIIASDINVNDNVFVTSFQYEKADIQYADITGKSAPQTFALIVRSPLFDENDAVKYWKQMFFPKAKMSGSFSITGNTEKTKNTEDTEFTILKDDTYEYLGRIMFIPETE</sequence>
<organism evidence="1">
    <name type="scientific">Siphoviridae sp. cteLh2</name>
    <dbReference type="NCBI Taxonomy" id="2825590"/>
    <lineage>
        <taxon>Viruses</taxon>
        <taxon>Duplodnaviria</taxon>
        <taxon>Heunggongvirae</taxon>
        <taxon>Uroviricota</taxon>
        <taxon>Caudoviricetes</taxon>
    </lineage>
</organism>
<accession>A0A8S5U5S9</accession>
<proteinExistence type="predicted"/>
<name>A0A8S5U5S9_9CAUD</name>